<gene>
    <name evidence="1" type="ORF">QRD43_13195</name>
</gene>
<proteinExistence type="predicted"/>
<comment type="caution">
    <text evidence="1">The sequence shown here is derived from an EMBL/GenBank/DDBJ whole genome shotgun (WGS) entry which is preliminary data.</text>
</comment>
<dbReference type="RefSeq" id="WP_285982933.1">
    <property type="nucleotide sequence ID" value="NZ_JASVDS010000003.1"/>
</dbReference>
<protein>
    <submittedName>
        <fullName evidence="1">WbqC family protein</fullName>
    </submittedName>
</protein>
<organism evidence="1 2">
    <name type="scientific">Roseateles subflavus</name>
    <dbReference type="NCBI Taxonomy" id="3053353"/>
    <lineage>
        <taxon>Bacteria</taxon>
        <taxon>Pseudomonadati</taxon>
        <taxon>Pseudomonadota</taxon>
        <taxon>Betaproteobacteria</taxon>
        <taxon>Burkholderiales</taxon>
        <taxon>Sphaerotilaceae</taxon>
        <taxon>Roseateles</taxon>
    </lineage>
</organism>
<keyword evidence="2" id="KW-1185">Reference proteome</keyword>
<dbReference type="EMBL" id="JASVDS010000003">
    <property type="protein sequence ID" value="MDL5032864.1"/>
    <property type="molecule type" value="Genomic_DNA"/>
</dbReference>
<dbReference type="InterPro" id="IPR014985">
    <property type="entry name" value="WbqC"/>
</dbReference>
<sequence length="232" mass="26405">MRVAIMQPYFLPYIGYFQLMGQVDCFVVYDNIKYTKKGWINRNRLLRNGEPVTFSLPLAAGSDALDIRDRHLAQDFNRRKLLAQLTEAYRLAPQFPALKAWLEELVLFDENRLFDYLLHSLRQVHSRLALSCELRVSSSVDADHELRGQERVLAICKALGATTYINPTGGVELYEPAAFAAQGIELKFLKSTLPTYPQGPHPHVPALSIIDVLAFNDLPTIQDMLNRGFVFH</sequence>
<dbReference type="Pfam" id="PF08889">
    <property type="entry name" value="WbqC"/>
    <property type="match status" value="1"/>
</dbReference>
<name>A0ABT7LJ56_9BURK</name>
<evidence type="ECO:0000313" key="1">
    <source>
        <dbReference type="EMBL" id="MDL5032864.1"/>
    </source>
</evidence>
<reference evidence="1 2" key="1">
    <citation type="submission" date="2023-06" db="EMBL/GenBank/DDBJ databases">
        <title>Pelomonas sp. APW6 16S ribosomal RNA gene genome sequencing and assembly.</title>
        <authorList>
            <person name="Woo H."/>
        </authorList>
    </citation>
    <scope>NUCLEOTIDE SEQUENCE [LARGE SCALE GENOMIC DNA]</scope>
    <source>
        <strain evidence="1 2">APW6</strain>
    </source>
</reference>
<dbReference type="Proteomes" id="UP001238603">
    <property type="component" value="Unassembled WGS sequence"/>
</dbReference>
<accession>A0ABT7LJ56</accession>
<evidence type="ECO:0000313" key="2">
    <source>
        <dbReference type="Proteomes" id="UP001238603"/>
    </source>
</evidence>